<dbReference type="EMBL" id="VZTN01025000">
    <property type="protein sequence ID" value="NXS85937.1"/>
    <property type="molecule type" value="Genomic_DNA"/>
</dbReference>
<feature type="compositionally biased region" description="Polar residues" evidence="5">
    <location>
        <begin position="570"/>
        <end position="594"/>
    </location>
</feature>
<keyword evidence="3" id="KW-0862">Zinc</keyword>
<dbReference type="SUPFAM" id="SSF47353">
    <property type="entry name" value="Retrovirus capsid dimerization domain-like"/>
    <property type="match status" value="1"/>
</dbReference>
<protein>
    <submittedName>
        <fullName evidence="7">GA113 protein</fullName>
    </submittedName>
</protein>
<keyword evidence="1" id="KW-0479">Metal-binding</keyword>
<dbReference type="InterPro" id="IPR036875">
    <property type="entry name" value="Znf_CCHC_sf"/>
</dbReference>
<dbReference type="InterPro" id="IPR045345">
    <property type="entry name" value="Gag_p24_C"/>
</dbReference>
<evidence type="ECO:0000256" key="5">
    <source>
        <dbReference type="SAM" id="MobiDB-lite"/>
    </source>
</evidence>
<dbReference type="InterPro" id="IPR008919">
    <property type="entry name" value="Retrov_capsid_N"/>
</dbReference>
<feature type="compositionally biased region" description="Pro residues" evidence="5">
    <location>
        <begin position="155"/>
        <end position="170"/>
    </location>
</feature>
<evidence type="ECO:0000313" key="8">
    <source>
        <dbReference type="Proteomes" id="UP000545329"/>
    </source>
</evidence>
<evidence type="ECO:0000256" key="3">
    <source>
        <dbReference type="ARBA" id="ARBA00022833"/>
    </source>
</evidence>
<feature type="region of interest" description="Disordered" evidence="5">
    <location>
        <begin position="567"/>
        <end position="594"/>
    </location>
</feature>
<evidence type="ECO:0000313" key="7">
    <source>
        <dbReference type="EMBL" id="NXS85937.1"/>
    </source>
</evidence>
<dbReference type="InterPro" id="IPR008916">
    <property type="entry name" value="Retrov_capsid_C"/>
</dbReference>
<feature type="region of interest" description="Disordered" evidence="5">
    <location>
        <begin position="146"/>
        <end position="191"/>
    </location>
</feature>
<dbReference type="InterPro" id="IPR001878">
    <property type="entry name" value="Znf_CCHC"/>
</dbReference>
<dbReference type="InterPro" id="IPR050195">
    <property type="entry name" value="Primate_lentivir_Gag_pol-like"/>
</dbReference>
<evidence type="ECO:0000259" key="6">
    <source>
        <dbReference type="PROSITE" id="PS50158"/>
    </source>
</evidence>
<evidence type="ECO:0000256" key="2">
    <source>
        <dbReference type="ARBA" id="ARBA00022771"/>
    </source>
</evidence>
<dbReference type="Gene3D" id="1.10.1200.30">
    <property type="match status" value="1"/>
</dbReference>
<gene>
    <name evidence="7" type="primary">Hervk_0</name>
    <name evidence="7" type="ORF">ERPZAN_R05028</name>
</gene>
<feature type="non-terminal residue" evidence="7">
    <location>
        <position position="1"/>
    </location>
</feature>
<dbReference type="Proteomes" id="UP000545329">
    <property type="component" value="Unassembled WGS sequence"/>
</dbReference>
<feature type="domain" description="CCHC-type" evidence="6">
    <location>
        <begin position="532"/>
        <end position="546"/>
    </location>
</feature>
<dbReference type="SUPFAM" id="SSF57756">
    <property type="entry name" value="Retrovirus zinc finger-like domains"/>
    <property type="match status" value="1"/>
</dbReference>
<dbReference type="Gene3D" id="1.10.375.10">
    <property type="entry name" value="Human Immunodeficiency Virus Type 1 Capsid Protein"/>
    <property type="match status" value="1"/>
</dbReference>
<feature type="non-terminal residue" evidence="7">
    <location>
        <position position="594"/>
    </location>
</feature>
<dbReference type="PANTHER" id="PTHR40389">
    <property type="entry name" value="ENDOGENOUS RETROVIRUS GROUP K MEMBER 24 GAG POLYPROTEIN-RELATED"/>
    <property type="match status" value="1"/>
</dbReference>
<comment type="caution">
    <text evidence="7">The sequence shown here is derived from an EMBL/GenBank/DDBJ whole genome shotgun (WGS) entry which is preliminary data.</text>
</comment>
<proteinExistence type="predicted"/>
<dbReference type="PANTHER" id="PTHR40389:SF3">
    <property type="entry name" value="IGE-BINDING PROTEIN"/>
    <property type="match status" value="1"/>
</dbReference>
<name>A0A7L2XZ30_9PASS</name>
<dbReference type="Gene3D" id="4.10.60.10">
    <property type="entry name" value="Zinc finger, CCHC-type"/>
    <property type="match status" value="1"/>
</dbReference>
<dbReference type="PROSITE" id="PS50158">
    <property type="entry name" value="ZF_CCHC"/>
    <property type="match status" value="1"/>
</dbReference>
<dbReference type="Pfam" id="PF19317">
    <property type="entry name" value="Gag_p24_C"/>
    <property type="match status" value="1"/>
</dbReference>
<evidence type="ECO:0000256" key="4">
    <source>
        <dbReference type="PROSITE-ProRule" id="PRU00047"/>
    </source>
</evidence>
<reference evidence="7 8" key="1">
    <citation type="submission" date="2019-09" db="EMBL/GenBank/DDBJ databases">
        <title>Bird 10,000 Genomes (B10K) Project - Family phase.</title>
        <authorList>
            <person name="Zhang G."/>
        </authorList>
    </citation>
    <scope>NUCLEOTIDE SEQUENCE [LARGE SCALE GENOMIC DNA]</scope>
    <source>
        <strain evidence="7">B10K-DU-002-58</strain>
        <tissue evidence="7">Muscle</tissue>
    </source>
</reference>
<dbReference type="GO" id="GO:0003676">
    <property type="term" value="F:nucleic acid binding"/>
    <property type="evidence" value="ECO:0007669"/>
    <property type="project" value="InterPro"/>
</dbReference>
<dbReference type="Pfam" id="PF00607">
    <property type="entry name" value="Gag_p24"/>
    <property type="match status" value="1"/>
</dbReference>
<dbReference type="OrthoDB" id="9352756at2759"/>
<dbReference type="AlphaFoldDB" id="A0A7L2XZ30"/>
<sequence length="594" mass="65185">MDGQVVYDLFTSMLQKRGVKDIDLNKELPGLLAYGCEKGCFQNPHSVHELSEWRKFGDILWEGMLDEDKAAKKMGKLWRVIHNEMLQIVAEKKAAERAGEADKRNIDCGREGEPAAPATRRVVLPLLTTGVAREEDGAWQSHLEESLGGQAQRQGPPPSAAQPQSTPPGEPDGNRPSQGPKMSLQPLRVPEPIPGALSDLWGEMVKQRREVWSNLAREALREGDEDMLQAAGDMTSSSGALTFPVVYQTVEVDVHGVDAQGNPQVQRQQQQVGQYPPLDWKLLSQLRQTVTQFGVQSEPVKQMLNYIFDSQLLLPVDLRGISKLIFTQHQQISFNAHWQELVNASVATQRGPGNPLHGITMEELLGVGLYMRTEAQMMMGPDKIREAMRLVRQAINKVKEPGGQPMFMRIKQGREETFGSFIDRVAAAIDRAGVAECMKEALLKQCAIQNSTPEIQHMIATMGGDWGIAEALERAATMPSGPQAFLVRALEKLGEEIQKQVEAMQAQVLAALAALQASVAAGQGAQMNSSARCYRCGGGGHFRKNCGAKGVWCQTCQSCTHNTRACRRQTAGNSRRSSGSHARTQITTGKATPP</sequence>
<accession>A0A7L2XZ30</accession>
<dbReference type="GO" id="GO:0016032">
    <property type="term" value="P:viral process"/>
    <property type="evidence" value="ECO:0007669"/>
    <property type="project" value="InterPro"/>
</dbReference>
<keyword evidence="2 4" id="KW-0863">Zinc-finger</keyword>
<keyword evidence="8" id="KW-1185">Reference proteome</keyword>
<dbReference type="SUPFAM" id="SSF47943">
    <property type="entry name" value="Retrovirus capsid protein, N-terminal core domain"/>
    <property type="match status" value="1"/>
</dbReference>
<evidence type="ECO:0000256" key="1">
    <source>
        <dbReference type="ARBA" id="ARBA00022723"/>
    </source>
</evidence>
<dbReference type="GO" id="GO:0008270">
    <property type="term" value="F:zinc ion binding"/>
    <property type="evidence" value="ECO:0007669"/>
    <property type="project" value="UniProtKB-KW"/>
</dbReference>
<organism evidence="7 8">
    <name type="scientific">Erpornis zantholeuca</name>
    <dbReference type="NCBI Taxonomy" id="1112836"/>
    <lineage>
        <taxon>Eukaryota</taxon>
        <taxon>Metazoa</taxon>
        <taxon>Chordata</taxon>
        <taxon>Craniata</taxon>
        <taxon>Vertebrata</taxon>
        <taxon>Euteleostomi</taxon>
        <taxon>Archelosauria</taxon>
        <taxon>Archosauria</taxon>
        <taxon>Dinosauria</taxon>
        <taxon>Saurischia</taxon>
        <taxon>Theropoda</taxon>
        <taxon>Coelurosauria</taxon>
        <taxon>Aves</taxon>
        <taxon>Neognathae</taxon>
        <taxon>Neoaves</taxon>
        <taxon>Telluraves</taxon>
        <taxon>Australaves</taxon>
        <taxon>Passeriformes</taxon>
        <taxon>Sylvioidea</taxon>
        <taxon>Timaliidae</taxon>
        <taxon>Erpornis</taxon>
    </lineage>
</organism>